<dbReference type="RefSeq" id="WP_068771207.1">
    <property type="nucleotide sequence ID" value="NZ_CP109796.1"/>
</dbReference>
<dbReference type="EMBL" id="LRRQ01000118">
    <property type="protein sequence ID" value="OAM88899.1"/>
    <property type="molecule type" value="Genomic_DNA"/>
</dbReference>
<evidence type="ECO:0000313" key="2">
    <source>
        <dbReference type="EMBL" id="OAM88899.1"/>
    </source>
</evidence>
<keyword evidence="1" id="KW-0812">Transmembrane</keyword>
<protein>
    <recommendedName>
        <fullName evidence="4">Prepilin-type N-terminal cleavage/methylation domain-containing protein</fullName>
    </recommendedName>
</protein>
<dbReference type="OrthoDB" id="9848983at2"/>
<dbReference type="STRING" id="1184151.AW736_15410"/>
<gene>
    <name evidence="2" type="ORF">AW736_15410</name>
</gene>
<keyword evidence="3" id="KW-1185">Reference proteome</keyword>
<keyword evidence="1" id="KW-1133">Transmembrane helix</keyword>
<accession>A0A178IIB0</accession>
<evidence type="ECO:0000256" key="1">
    <source>
        <dbReference type="SAM" id="Phobius"/>
    </source>
</evidence>
<evidence type="ECO:0000313" key="3">
    <source>
        <dbReference type="Proteomes" id="UP000078486"/>
    </source>
</evidence>
<comment type="caution">
    <text evidence="2">The sequence shown here is derived from an EMBL/GenBank/DDBJ whole genome shotgun (WGS) entry which is preliminary data.</text>
</comment>
<dbReference type="AlphaFoldDB" id="A0A178IIB0"/>
<name>A0A178IIB0_9BACT</name>
<reference evidence="2 3" key="1">
    <citation type="submission" date="2016-01" db="EMBL/GenBank/DDBJ databases">
        <title>High potential of lignocellulose degradation of a new Verrucomicrobia species.</title>
        <authorList>
            <person name="Wang Y."/>
            <person name="Shi Y."/>
            <person name="Qiu Z."/>
            <person name="Liu S."/>
            <person name="Yang H."/>
        </authorList>
    </citation>
    <scope>NUCLEOTIDE SEQUENCE [LARGE SCALE GENOMIC DNA]</scope>
    <source>
        <strain evidence="2 3">TSB47</strain>
    </source>
</reference>
<sequence>MEHNIKSRRGLTFVEVLGILVVISVLLSVVSAGVLARINRSRVESTVSNLEKLETALARYAALPEASGLMPFTKGRGIVRTADGPGPDASLDENDNGTPEFCLEAVLLATRTLDRLPDWRTGRDPVQGGAIQPADIVGWNRQLRAFTAGLKPDGSPAASVQDWSKVVRSECAPVDTGIAASAVGTNAGGGLMSVHGVNFYLDGSSGLPDGRCAYVVFPGLSLADCAMLSKKINGALNVIDTKRPDSEASRRQSSGRFVVDARAASADADGTFTAFCYLKNTR</sequence>
<feature type="transmembrane region" description="Helical" evidence="1">
    <location>
        <begin position="12"/>
        <end position="36"/>
    </location>
</feature>
<organism evidence="2 3">
    <name type="scientific">Termitidicoccus mucosus</name>
    <dbReference type="NCBI Taxonomy" id="1184151"/>
    <lineage>
        <taxon>Bacteria</taxon>
        <taxon>Pseudomonadati</taxon>
        <taxon>Verrucomicrobiota</taxon>
        <taxon>Opitutia</taxon>
        <taxon>Opitutales</taxon>
        <taxon>Opitutaceae</taxon>
        <taxon>Termitidicoccus</taxon>
    </lineage>
</organism>
<proteinExistence type="predicted"/>
<dbReference type="Proteomes" id="UP000078486">
    <property type="component" value="Unassembled WGS sequence"/>
</dbReference>
<keyword evidence="1" id="KW-0472">Membrane</keyword>
<evidence type="ECO:0008006" key="4">
    <source>
        <dbReference type="Google" id="ProtNLM"/>
    </source>
</evidence>